<keyword evidence="3" id="KW-1185">Reference proteome</keyword>
<proteinExistence type="predicted"/>
<dbReference type="EMBL" id="JWZX01000762">
    <property type="protein sequence ID" value="KOO35757.1"/>
    <property type="molecule type" value="Genomic_DNA"/>
</dbReference>
<dbReference type="Proteomes" id="UP000037460">
    <property type="component" value="Unassembled WGS sequence"/>
</dbReference>
<comment type="caution">
    <text evidence="2">The sequence shown here is derived from an EMBL/GenBank/DDBJ whole genome shotgun (WGS) entry which is preliminary data.</text>
</comment>
<evidence type="ECO:0000313" key="3">
    <source>
        <dbReference type="Proteomes" id="UP000037460"/>
    </source>
</evidence>
<organism evidence="2 3">
    <name type="scientific">Chrysochromulina tobinii</name>
    <dbReference type="NCBI Taxonomy" id="1460289"/>
    <lineage>
        <taxon>Eukaryota</taxon>
        <taxon>Haptista</taxon>
        <taxon>Haptophyta</taxon>
        <taxon>Prymnesiophyceae</taxon>
        <taxon>Prymnesiales</taxon>
        <taxon>Chrysochromulinaceae</taxon>
        <taxon>Chrysochromulina</taxon>
    </lineage>
</organism>
<reference evidence="3" key="1">
    <citation type="journal article" date="2015" name="PLoS Genet.">
        <title>Genome Sequence and Transcriptome Analyses of Chrysochromulina tobin: Metabolic Tools for Enhanced Algal Fitness in the Prominent Order Prymnesiales (Haptophyceae).</title>
        <authorList>
            <person name="Hovde B.T."/>
            <person name="Deodato C.R."/>
            <person name="Hunsperger H.M."/>
            <person name="Ryken S.A."/>
            <person name="Yost W."/>
            <person name="Jha R.K."/>
            <person name="Patterson J."/>
            <person name="Monnat R.J. Jr."/>
            <person name="Barlow S.B."/>
            <person name="Starkenburg S.R."/>
            <person name="Cattolico R.A."/>
        </authorList>
    </citation>
    <scope>NUCLEOTIDE SEQUENCE</scope>
    <source>
        <strain evidence="3">CCMP291</strain>
    </source>
</reference>
<evidence type="ECO:0000256" key="1">
    <source>
        <dbReference type="SAM" id="MobiDB-lite"/>
    </source>
</evidence>
<feature type="compositionally biased region" description="Low complexity" evidence="1">
    <location>
        <begin position="207"/>
        <end position="221"/>
    </location>
</feature>
<dbReference type="AlphaFoldDB" id="A0A0M0KAX0"/>
<feature type="region of interest" description="Disordered" evidence="1">
    <location>
        <begin position="207"/>
        <end position="236"/>
    </location>
</feature>
<accession>A0A0M0KAX0</accession>
<evidence type="ECO:0000313" key="2">
    <source>
        <dbReference type="EMBL" id="KOO35757.1"/>
    </source>
</evidence>
<gene>
    <name evidence="2" type="ORF">Ctob_011047</name>
</gene>
<protein>
    <submittedName>
        <fullName evidence="2">Uncharacterized protein</fullName>
    </submittedName>
</protein>
<name>A0A0M0KAX0_9EUKA</name>
<feature type="region of interest" description="Disordered" evidence="1">
    <location>
        <begin position="1"/>
        <end position="25"/>
    </location>
</feature>
<sequence>MTPFSAFDLDDDERPEFRRRSGERPYSPTIAADCASLLEAVRSRSVLLVKATWLLDRAGWRWLEVEDLVEAGMSSRRGGYQKKEKQYLQRLPPQPLPSRLALEHEHRHAILTADELVGLHERHAATLSAISAAGHDAHALEGSAIVVVSACWVRPDAPDPDCHTLALVAAQLATDYSRLRSVGLVELGVMIDYCAYDVLRDPELPEPKGAAEAGAAGVSAPAEPPQSLRKGSVEAEAEEAARHRTWERALEAAPLWLTHRLTTVYVVVAEAPGLGRADEDGLIATVPGEP</sequence>